<reference evidence="2 3" key="1">
    <citation type="submission" date="2017-05" db="EMBL/GenBank/DDBJ databases">
        <title>Complete and WGS of Bordetella genogroups.</title>
        <authorList>
            <person name="Spilker T."/>
            <person name="LiPuma J."/>
        </authorList>
    </citation>
    <scope>NUCLEOTIDE SEQUENCE [LARGE SCALE GENOMIC DNA]</scope>
    <source>
        <strain evidence="2 3">AU19157</strain>
    </source>
</reference>
<dbReference type="InterPro" id="IPR014914">
    <property type="entry name" value="RES_dom"/>
</dbReference>
<evidence type="ECO:0000313" key="3">
    <source>
        <dbReference type="Proteomes" id="UP000194151"/>
    </source>
</evidence>
<evidence type="ECO:0000259" key="1">
    <source>
        <dbReference type="SMART" id="SM00953"/>
    </source>
</evidence>
<proteinExistence type="predicted"/>
<accession>A0A1W6YGN2</accession>
<dbReference type="KEGG" id="bgv:CAL12_04465"/>
<evidence type="ECO:0000313" key="2">
    <source>
        <dbReference type="EMBL" id="ARP80154.1"/>
    </source>
</evidence>
<organism evidence="2 3">
    <name type="scientific">Bordetella genomosp. 8</name>
    <dbReference type="NCBI Taxonomy" id="1416806"/>
    <lineage>
        <taxon>Bacteria</taxon>
        <taxon>Pseudomonadati</taxon>
        <taxon>Pseudomonadota</taxon>
        <taxon>Betaproteobacteria</taxon>
        <taxon>Burkholderiales</taxon>
        <taxon>Alcaligenaceae</taxon>
        <taxon>Bordetella</taxon>
    </lineage>
</organism>
<dbReference type="RefSeq" id="WP_086063385.1">
    <property type="nucleotide sequence ID" value="NZ_CP021108.1"/>
</dbReference>
<sequence>MKLWRIATETRNYAADDLSGMGAARNPGRWNQETEAVVYTAPTIAMAVLETAAHISEGGLPLNRFLVEIDVPEPVWRSRAFTVPGELPTAWCAIPAGRASVAVGSHWLRQGRTAILVVPSVVVPEEGVTLINPSHGDTRQFKVRVLRQFHYNRLFR</sequence>
<feature type="domain" description="RES" evidence="1">
    <location>
        <begin position="17"/>
        <end position="147"/>
    </location>
</feature>
<dbReference type="EMBL" id="CP021108">
    <property type="protein sequence ID" value="ARP80154.1"/>
    <property type="molecule type" value="Genomic_DNA"/>
</dbReference>
<gene>
    <name evidence="2" type="ORF">CAL12_04465</name>
</gene>
<dbReference type="SMART" id="SM00953">
    <property type="entry name" value="RES"/>
    <property type="match status" value="1"/>
</dbReference>
<dbReference type="Proteomes" id="UP000194151">
    <property type="component" value="Chromosome"/>
</dbReference>
<protein>
    <recommendedName>
        <fullName evidence="1">RES domain-containing protein</fullName>
    </recommendedName>
</protein>
<dbReference type="STRING" id="1416806.CAL12_04465"/>
<name>A0A1W6YGN2_9BORD</name>
<dbReference type="Pfam" id="PF08808">
    <property type="entry name" value="RES"/>
    <property type="match status" value="1"/>
</dbReference>
<keyword evidence="3" id="KW-1185">Reference proteome</keyword>
<dbReference type="AlphaFoldDB" id="A0A1W6YGN2"/>
<dbReference type="OrthoDB" id="9789501at2"/>